<dbReference type="OrthoDB" id="6627659at2"/>
<gene>
    <name evidence="2" type="ORF">BFG52_14490</name>
</gene>
<sequence length="117" mass="14058">MNLLKVLYAVLILALCAYFWWRFFLRDMVYRIKNHRNGRSTTAEIIARQDMLLKIQHRPMYLITLRFKDCDDHIQQVQLKVLLRKQQLVDFNLGQSVPIRYHPEHLENIQIPGVIVL</sequence>
<dbReference type="EMBL" id="CP016895">
    <property type="protein sequence ID" value="AOA59436.1"/>
    <property type="molecule type" value="Genomic_DNA"/>
</dbReference>
<protein>
    <recommendedName>
        <fullName evidence="4">DUF3592 domain-containing protein</fullName>
    </recommendedName>
</protein>
<name>A0A1B2M2K8_9GAMM</name>
<keyword evidence="3" id="KW-1185">Reference proteome</keyword>
<proteinExistence type="predicted"/>
<evidence type="ECO:0000256" key="1">
    <source>
        <dbReference type="SAM" id="Phobius"/>
    </source>
</evidence>
<accession>A0A1B2M2K8</accession>
<dbReference type="Proteomes" id="UP000093391">
    <property type="component" value="Chromosome"/>
</dbReference>
<dbReference type="AlphaFoldDB" id="A0A1B2M2K8"/>
<feature type="transmembrane region" description="Helical" evidence="1">
    <location>
        <begin position="6"/>
        <end position="25"/>
    </location>
</feature>
<keyword evidence="1" id="KW-0472">Membrane</keyword>
<keyword evidence="1" id="KW-1133">Transmembrane helix</keyword>
<keyword evidence="1" id="KW-0812">Transmembrane</keyword>
<evidence type="ECO:0000313" key="2">
    <source>
        <dbReference type="EMBL" id="AOA59436.1"/>
    </source>
</evidence>
<dbReference type="KEGG" id="ala:BFG52_14490"/>
<dbReference type="RefSeq" id="WP_067557779.1">
    <property type="nucleotide sequence ID" value="NZ_CP016895.1"/>
</dbReference>
<reference evidence="2 3" key="1">
    <citation type="submission" date="2016-08" db="EMBL/GenBank/DDBJ databases">
        <authorList>
            <person name="Seilhamer J.J."/>
        </authorList>
    </citation>
    <scope>NUCLEOTIDE SEQUENCE [LARGE SCALE GENOMIC DNA]</scope>
    <source>
        <strain evidence="2 3">BRTC-1</strain>
    </source>
</reference>
<organism evidence="2 3">
    <name type="scientific">Acinetobacter larvae</name>
    <dbReference type="NCBI Taxonomy" id="1789224"/>
    <lineage>
        <taxon>Bacteria</taxon>
        <taxon>Pseudomonadati</taxon>
        <taxon>Pseudomonadota</taxon>
        <taxon>Gammaproteobacteria</taxon>
        <taxon>Moraxellales</taxon>
        <taxon>Moraxellaceae</taxon>
        <taxon>Acinetobacter</taxon>
    </lineage>
</organism>
<evidence type="ECO:0000313" key="3">
    <source>
        <dbReference type="Proteomes" id="UP000093391"/>
    </source>
</evidence>
<evidence type="ECO:0008006" key="4">
    <source>
        <dbReference type="Google" id="ProtNLM"/>
    </source>
</evidence>